<feature type="transmembrane region" description="Helical" evidence="14">
    <location>
        <begin position="731"/>
        <end position="751"/>
    </location>
</feature>
<dbReference type="EC" id="2.4.1.109" evidence="4 14"/>
<evidence type="ECO:0000259" key="16">
    <source>
        <dbReference type="PROSITE" id="PS50919"/>
    </source>
</evidence>
<evidence type="ECO:0000256" key="14">
    <source>
        <dbReference type="RuleBase" id="RU367007"/>
    </source>
</evidence>
<dbReference type="SMART" id="SM00472">
    <property type="entry name" value="MIR"/>
    <property type="match status" value="3"/>
</dbReference>
<feature type="domain" description="MIR" evidence="16">
    <location>
        <begin position="336"/>
        <end position="396"/>
    </location>
</feature>
<comment type="catalytic activity">
    <reaction evidence="12 14">
        <text>a di-trans,poly-cis-dolichyl beta-D-mannosyl phosphate + L-threonyl-[protein] = 3-O-(alpha-D-mannosyl)-L-threonyl-[protein] + a di-trans,poly-cis-dolichyl phosphate + H(+)</text>
        <dbReference type="Rhea" id="RHEA:53396"/>
        <dbReference type="Rhea" id="RHEA-COMP:11060"/>
        <dbReference type="Rhea" id="RHEA-COMP:13547"/>
        <dbReference type="Rhea" id="RHEA-COMP:19498"/>
        <dbReference type="Rhea" id="RHEA-COMP:19501"/>
        <dbReference type="ChEBI" id="CHEBI:15378"/>
        <dbReference type="ChEBI" id="CHEBI:30013"/>
        <dbReference type="ChEBI" id="CHEBI:57683"/>
        <dbReference type="ChEBI" id="CHEBI:58211"/>
        <dbReference type="ChEBI" id="CHEBI:137323"/>
        <dbReference type="EC" id="2.4.1.109"/>
    </reaction>
</comment>
<evidence type="ECO:0000256" key="3">
    <source>
        <dbReference type="ARBA" id="ARBA00007222"/>
    </source>
</evidence>
<keyword evidence="6 14" id="KW-0808">Transferase</keyword>
<dbReference type="Gene3D" id="2.80.10.50">
    <property type="match status" value="1"/>
</dbReference>
<organism evidence="17 18">
    <name type="scientific">Coemansia asiatica</name>
    <dbReference type="NCBI Taxonomy" id="1052880"/>
    <lineage>
        <taxon>Eukaryota</taxon>
        <taxon>Fungi</taxon>
        <taxon>Fungi incertae sedis</taxon>
        <taxon>Zoopagomycota</taxon>
        <taxon>Kickxellomycotina</taxon>
        <taxon>Kickxellomycetes</taxon>
        <taxon>Kickxellales</taxon>
        <taxon>Kickxellaceae</taxon>
        <taxon>Coemansia</taxon>
    </lineage>
</organism>
<feature type="region of interest" description="Disordered" evidence="15">
    <location>
        <begin position="17"/>
        <end position="48"/>
    </location>
</feature>
<dbReference type="Proteomes" id="UP001145021">
    <property type="component" value="Unassembled WGS sequence"/>
</dbReference>
<comment type="pathway">
    <text evidence="2 14">Protein modification; protein glycosylation.</text>
</comment>
<evidence type="ECO:0000256" key="11">
    <source>
        <dbReference type="ARBA" id="ARBA00023136"/>
    </source>
</evidence>
<feature type="transmembrane region" description="Helical" evidence="14">
    <location>
        <begin position="664"/>
        <end position="684"/>
    </location>
</feature>
<evidence type="ECO:0000256" key="2">
    <source>
        <dbReference type="ARBA" id="ARBA00004922"/>
    </source>
</evidence>
<evidence type="ECO:0000313" key="18">
    <source>
        <dbReference type="Proteomes" id="UP001145021"/>
    </source>
</evidence>
<comment type="catalytic activity">
    <reaction evidence="13 14">
        <text>a di-trans,poly-cis-dolichyl beta-D-mannosyl phosphate + L-seryl-[protein] = 3-O-(alpha-D-mannosyl)-L-seryl-[protein] + a di-trans,poly-cis-dolichyl phosphate + H(+)</text>
        <dbReference type="Rhea" id="RHEA:17377"/>
        <dbReference type="Rhea" id="RHEA-COMP:9863"/>
        <dbReference type="Rhea" id="RHEA-COMP:13546"/>
        <dbReference type="Rhea" id="RHEA-COMP:19498"/>
        <dbReference type="Rhea" id="RHEA-COMP:19501"/>
        <dbReference type="ChEBI" id="CHEBI:15378"/>
        <dbReference type="ChEBI" id="CHEBI:29999"/>
        <dbReference type="ChEBI" id="CHEBI:57683"/>
        <dbReference type="ChEBI" id="CHEBI:58211"/>
        <dbReference type="ChEBI" id="CHEBI:137321"/>
        <dbReference type="EC" id="2.4.1.109"/>
    </reaction>
</comment>
<keyword evidence="10 14" id="KW-1133">Transmembrane helix</keyword>
<dbReference type="PANTHER" id="PTHR10050">
    <property type="entry name" value="DOLICHYL-PHOSPHATE-MANNOSE--PROTEIN MANNOSYLTRANSFERASE"/>
    <property type="match status" value="1"/>
</dbReference>
<evidence type="ECO:0000256" key="8">
    <source>
        <dbReference type="ARBA" id="ARBA00022737"/>
    </source>
</evidence>
<dbReference type="InterPro" id="IPR016093">
    <property type="entry name" value="MIR_motif"/>
</dbReference>
<keyword evidence="7 14" id="KW-0812">Transmembrane</keyword>
<comment type="similarity">
    <text evidence="3 14">Belongs to the glycosyltransferase 39 family.</text>
</comment>
<dbReference type="Pfam" id="PF02366">
    <property type="entry name" value="PMT"/>
    <property type="match status" value="1"/>
</dbReference>
<dbReference type="InterPro" id="IPR003342">
    <property type="entry name" value="ArnT-like_N"/>
</dbReference>
<feature type="transmembrane region" description="Helical" evidence="14">
    <location>
        <begin position="110"/>
        <end position="130"/>
    </location>
</feature>
<evidence type="ECO:0000256" key="4">
    <source>
        <dbReference type="ARBA" id="ARBA00012839"/>
    </source>
</evidence>
<feature type="transmembrane region" description="Helical" evidence="14">
    <location>
        <begin position="283"/>
        <end position="304"/>
    </location>
</feature>
<dbReference type="CDD" id="cd23285">
    <property type="entry name" value="beta-trefoil_MIR_PMT4-like"/>
    <property type="match status" value="1"/>
</dbReference>
<evidence type="ECO:0000256" key="6">
    <source>
        <dbReference type="ARBA" id="ARBA00022679"/>
    </source>
</evidence>
<accession>A0A9W7XL86</accession>
<evidence type="ECO:0000256" key="1">
    <source>
        <dbReference type="ARBA" id="ARBA00004477"/>
    </source>
</evidence>
<comment type="caution">
    <text evidence="17">The sequence shown here is derived from an EMBL/GenBank/DDBJ whole genome shotgun (WGS) entry which is preliminary data.</text>
</comment>
<name>A0A9W7XL86_9FUNG</name>
<evidence type="ECO:0000256" key="7">
    <source>
        <dbReference type="ARBA" id="ARBA00022692"/>
    </source>
</evidence>
<reference evidence="17" key="1">
    <citation type="submission" date="2022-07" db="EMBL/GenBank/DDBJ databases">
        <title>Phylogenomic reconstructions and comparative analyses of Kickxellomycotina fungi.</title>
        <authorList>
            <person name="Reynolds N.K."/>
            <person name="Stajich J.E."/>
            <person name="Barry K."/>
            <person name="Grigoriev I.V."/>
            <person name="Crous P."/>
            <person name="Smith M.E."/>
        </authorList>
    </citation>
    <scope>NUCLEOTIDE SEQUENCE</scope>
    <source>
        <strain evidence="17">NBRC 105413</strain>
    </source>
</reference>
<keyword evidence="9 14" id="KW-0256">Endoplasmic reticulum</keyword>
<evidence type="ECO:0000256" key="9">
    <source>
        <dbReference type="ARBA" id="ARBA00022824"/>
    </source>
</evidence>
<dbReference type="InterPro" id="IPR032421">
    <property type="entry name" value="PMT_4TMC"/>
</dbReference>
<dbReference type="InterPro" id="IPR027005">
    <property type="entry name" value="PMT-like"/>
</dbReference>
<feature type="transmembrane region" description="Helical" evidence="14">
    <location>
        <begin position="142"/>
        <end position="165"/>
    </location>
</feature>
<dbReference type="Pfam" id="PF02815">
    <property type="entry name" value="MIR"/>
    <property type="match status" value="1"/>
</dbReference>
<keyword evidence="11 14" id="KW-0472">Membrane</keyword>
<comment type="function">
    <text evidence="14">Transfers mannose from Dol-P-mannose to Ser or Thr residues on proteins.</text>
</comment>
<dbReference type="EMBL" id="JANBOH010000126">
    <property type="protein sequence ID" value="KAJ1645052.1"/>
    <property type="molecule type" value="Genomic_DNA"/>
</dbReference>
<evidence type="ECO:0000256" key="15">
    <source>
        <dbReference type="SAM" id="MobiDB-lite"/>
    </source>
</evidence>
<feature type="transmembrane region" description="Helical" evidence="14">
    <location>
        <begin position="197"/>
        <end position="217"/>
    </location>
</feature>
<dbReference type="AlphaFoldDB" id="A0A9W7XL86"/>
<keyword evidence="18" id="KW-1185">Reference proteome</keyword>
<dbReference type="SUPFAM" id="SSF82109">
    <property type="entry name" value="MIR domain"/>
    <property type="match status" value="1"/>
</dbReference>
<evidence type="ECO:0000256" key="10">
    <source>
        <dbReference type="ARBA" id="ARBA00022989"/>
    </source>
</evidence>
<protein>
    <recommendedName>
        <fullName evidence="4 14">Dolichyl-phosphate-mannose--protein mannosyltransferase</fullName>
        <ecNumber evidence="4 14">2.4.1.109</ecNumber>
    </recommendedName>
</protein>
<keyword evidence="8" id="KW-0677">Repeat</keyword>
<dbReference type="PROSITE" id="PS50919">
    <property type="entry name" value="MIR"/>
    <property type="match status" value="1"/>
</dbReference>
<dbReference type="InterPro" id="IPR036300">
    <property type="entry name" value="MIR_dom_sf"/>
</dbReference>
<keyword evidence="5 14" id="KW-0328">Glycosyltransferase</keyword>
<feature type="transmembrane region" description="Helical" evidence="14">
    <location>
        <begin position="57"/>
        <end position="75"/>
    </location>
</feature>
<proteinExistence type="inferred from homology"/>
<feature type="compositionally biased region" description="Low complexity" evidence="15">
    <location>
        <begin position="36"/>
        <end position="47"/>
    </location>
</feature>
<evidence type="ECO:0000256" key="13">
    <source>
        <dbReference type="ARBA" id="ARBA00045102"/>
    </source>
</evidence>
<dbReference type="Pfam" id="PF16192">
    <property type="entry name" value="PMT_4TMC"/>
    <property type="match status" value="1"/>
</dbReference>
<feature type="transmembrane region" description="Helical" evidence="14">
    <location>
        <begin position="621"/>
        <end position="643"/>
    </location>
</feature>
<dbReference type="PANTHER" id="PTHR10050:SF51">
    <property type="entry name" value="PROTEIN O-MANNOSYL-TRANSFERASE 1"/>
    <property type="match status" value="1"/>
</dbReference>
<sequence>MSVDESVNYDKVGKYSAKSETMRASDTRPTDQAARSSSSSSNSNSNSKRVSSFVQRSSLYAFSLVVLLSFITRYWKIWDPAQVVFDEVHFGKFASYYLRRQYYFDVHPPLAKMLIALGGWLIGYDGHFLFEKIGMEYVSNGVPYIMLRGWVALFGFALPPLAYMIMAESGYSVIASLLVALMVTFDNALVTQGRLILLDNIMIFFMLAAVYSYIKFFKLRYKAFGVQWWTWLLTTGAMLGCVVSCKLVGLFTISLVGFAVLYDLWRIIDIRRGTTMAQFAQHFMARAFALIAVPFALYLTFFYIHFAVLTKTGPGDAYHTSQFQMQLIDNPMTKNSFDVHYGDQIVFRHRDSGVYLDSNTGRYPLHYEDKRVSSRGQQVTGANKLSDNGFWMIKPIRDIPEFETFLTRRVAGEDIPEEEMSKWNVYDTDLVQLEHVVTGTNLRTHDVASPMTPTNMEFTTVALNDTAAFEDTVWQISIDGASKSNSTQLKTSSSFVRLISNKHGVAMWTHKKKLPEWGHGHQEINGNKKPDEKSNLWTITQIRGRKATAADQEAIKKKVVPMSFLSKYAELQGLMIKHNNALTSVHPFQSSPLSWPFLPRGISFWTNNKEHKQIYLLGNPVGWWLSDLALAAYGFLMVAIELCRRRNEQVVSSIVHRHMVRSTGFIALAWFIHYFPFFLMGRSLFLHHYLPASIFAYMMLGACFQVFFVAEYQRFTLRSWEGRARALVPSAASIVVLAAIVALQFVTFVFFSPLAYGTTGLTPEEVNARRWMATYDLHFQK</sequence>
<feature type="transmembrane region" description="Helical" evidence="14">
    <location>
        <begin position="690"/>
        <end position="710"/>
    </location>
</feature>
<comment type="subcellular location">
    <subcellularLocation>
        <location evidence="1 14">Endoplasmic reticulum membrane</location>
        <topology evidence="1 14">Multi-pass membrane protein</topology>
    </subcellularLocation>
</comment>
<feature type="transmembrane region" description="Helical" evidence="14">
    <location>
        <begin position="237"/>
        <end position="262"/>
    </location>
</feature>
<dbReference type="GO" id="GO:0004169">
    <property type="term" value="F:dolichyl-phosphate-mannose-protein mannosyltransferase activity"/>
    <property type="evidence" value="ECO:0007669"/>
    <property type="project" value="UniProtKB-UniRule"/>
</dbReference>
<dbReference type="GO" id="GO:0005789">
    <property type="term" value="C:endoplasmic reticulum membrane"/>
    <property type="evidence" value="ECO:0007669"/>
    <property type="project" value="UniProtKB-SubCell"/>
</dbReference>
<gene>
    <name evidence="17" type="primary">PMT4</name>
    <name evidence="17" type="ORF">LPJ64_003311</name>
</gene>
<feature type="transmembrane region" description="Helical" evidence="14">
    <location>
        <begin position="171"/>
        <end position="190"/>
    </location>
</feature>
<evidence type="ECO:0000256" key="5">
    <source>
        <dbReference type="ARBA" id="ARBA00022676"/>
    </source>
</evidence>
<evidence type="ECO:0000256" key="12">
    <source>
        <dbReference type="ARBA" id="ARBA00045085"/>
    </source>
</evidence>
<evidence type="ECO:0000313" key="17">
    <source>
        <dbReference type="EMBL" id="KAJ1645052.1"/>
    </source>
</evidence>
<feature type="compositionally biased region" description="Basic and acidic residues" evidence="15">
    <location>
        <begin position="20"/>
        <end position="29"/>
    </location>
</feature>